<dbReference type="HOGENOM" id="CLU_2255570_0_0_1"/>
<evidence type="ECO:0000313" key="1">
    <source>
        <dbReference type="EMBL" id="EAS07348.1"/>
    </source>
</evidence>
<dbReference type="KEGG" id="tet:TTHERM_01132930"/>
<name>Q24HT9_TETTS</name>
<protein>
    <submittedName>
        <fullName evidence="1">Uncharacterized protein</fullName>
    </submittedName>
</protein>
<accession>Q24HT9</accession>
<reference evidence="2" key="1">
    <citation type="journal article" date="2006" name="PLoS Biol.">
        <title>Macronuclear genome sequence of the ciliate Tetrahymena thermophila, a model eukaryote.</title>
        <authorList>
            <person name="Eisen J.A."/>
            <person name="Coyne R.S."/>
            <person name="Wu M."/>
            <person name="Wu D."/>
            <person name="Thiagarajan M."/>
            <person name="Wortman J.R."/>
            <person name="Badger J.H."/>
            <person name="Ren Q."/>
            <person name="Amedeo P."/>
            <person name="Jones K.M."/>
            <person name="Tallon L.J."/>
            <person name="Delcher A.L."/>
            <person name="Salzberg S.L."/>
            <person name="Silva J.C."/>
            <person name="Haas B.J."/>
            <person name="Majoros W.H."/>
            <person name="Farzad M."/>
            <person name="Carlton J.M."/>
            <person name="Smith R.K. Jr."/>
            <person name="Garg J."/>
            <person name="Pearlman R.E."/>
            <person name="Karrer K.M."/>
            <person name="Sun L."/>
            <person name="Manning G."/>
            <person name="Elde N.C."/>
            <person name="Turkewitz A.P."/>
            <person name="Asai D.J."/>
            <person name="Wilkes D.E."/>
            <person name="Wang Y."/>
            <person name="Cai H."/>
            <person name="Collins K."/>
            <person name="Stewart B.A."/>
            <person name="Lee S.R."/>
            <person name="Wilamowska K."/>
            <person name="Weinberg Z."/>
            <person name="Ruzzo W.L."/>
            <person name="Wloga D."/>
            <person name="Gaertig J."/>
            <person name="Frankel J."/>
            <person name="Tsao C.-C."/>
            <person name="Gorovsky M.A."/>
            <person name="Keeling P.J."/>
            <person name="Waller R.F."/>
            <person name="Patron N.J."/>
            <person name="Cherry J.M."/>
            <person name="Stover N.A."/>
            <person name="Krieger C.J."/>
            <person name="del Toro C."/>
            <person name="Ryder H.F."/>
            <person name="Williamson S.C."/>
            <person name="Barbeau R.A."/>
            <person name="Hamilton E.P."/>
            <person name="Orias E."/>
        </authorList>
    </citation>
    <scope>NUCLEOTIDE SEQUENCE [LARGE SCALE GENOMIC DNA]</scope>
    <source>
        <strain evidence="2">SB210</strain>
    </source>
</reference>
<sequence length="104" mass="12418">MQNQDLRKINVNQFSIFLIIDKPFIQIQPTPKSKQTKNKQASQSFEQINKEAIINQIKNKLYLASQQLINIHFYKTSNKPYKIIQKERFFVILYVTIVFDLKKI</sequence>
<dbReference type="GeneID" id="7824903"/>
<dbReference type="AlphaFoldDB" id="Q24HT9"/>
<keyword evidence="2" id="KW-1185">Reference proteome</keyword>
<organism evidence="1 2">
    <name type="scientific">Tetrahymena thermophila (strain SB210)</name>
    <dbReference type="NCBI Taxonomy" id="312017"/>
    <lineage>
        <taxon>Eukaryota</taxon>
        <taxon>Sar</taxon>
        <taxon>Alveolata</taxon>
        <taxon>Ciliophora</taxon>
        <taxon>Intramacronucleata</taxon>
        <taxon>Oligohymenophorea</taxon>
        <taxon>Hymenostomatida</taxon>
        <taxon>Tetrahymenina</taxon>
        <taxon>Tetrahymenidae</taxon>
        <taxon>Tetrahymena</taxon>
    </lineage>
</organism>
<dbReference type="EMBL" id="GG662232">
    <property type="protein sequence ID" value="EAS07348.1"/>
    <property type="molecule type" value="Genomic_DNA"/>
</dbReference>
<evidence type="ECO:0000313" key="2">
    <source>
        <dbReference type="Proteomes" id="UP000009168"/>
    </source>
</evidence>
<dbReference type="Proteomes" id="UP000009168">
    <property type="component" value="Unassembled WGS sequence"/>
</dbReference>
<dbReference type="RefSeq" id="XP_001027590.1">
    <property type="nucleotide sequence ID" value="XM_001027590.1"/>
</dbReference>
<proteinExistence type="predicted"/>
<gene>
    <name evidence="1" type="ORF">TTHERM_01132930</name>
</gene>
<dbReference type="InParanoid" id="Q24HT9"/>